<dbReference type="CDD" id="cd03392">
    <property type="entry name" value="PAP2_like_2"/>
    <property type="match status" value="1"/>
</dbReference>
<evidence type="ECO:0000256" key="1">
    <source>
        <dbReference type="ARBA" id="ARBA00010792"/>
    </source>
</evidence>
<feature type="transmembrane region" description="Helical" evidence="2">
    <location>
        <begin position="47"/>
        <end position="70"/>
    </location>
</feature>
<dbReference type="OrthoDB" id="9782291at2"/>
<evidence type="ECO:0000259" key="3">
    <source>
        <dbReference type="SMART" id="SM00014"/>
    </source>
</evidence>
<keyword evidence="2" id="KW-1133">Transmembrane helix</keyword>
<dbReference type="InterPro" id="IPR051311">
    <property type="entry name" value="DedA_domain"/>
</dbReference>
<accession>A0A1C0ZVY7</accession>
<evidence type="ECO:0000256" key="2">
    <source>
        <dbReference type="SAM" id="Phobius"/>
    </source>
</evidence>
<comment type="caution">
    <text evidence="4">The sequence shown here is derived from an EMBL/GenBank/DDBJ whole genome shotgun (WGS) entry which is preliminary data.</text>
</comment>
<dbReference type="SMART" id="SM00014">
    <property type="entry name" value="acidPPc"/>
    <property type="match status" value="1"/>
</dbReference>
<dbReference type="InterPro" id="IPR000326">
    <property type="entry name" value="PAP2/HPO"/>
</dbReference>
<feature type="transmembrane region" description="Helical" evidence="2">
    <location>
        <begin position="399"/>
        <end position="420"/>
    </location>
</feature>
<proteinExistence type="inferred from homology"/>
<dbReference type="AlphaFoldDB" id="A0A1C0ZVY7"/>
<organism evidence="4 5">
    <name type="scientific">Paenibacillus pectinilyticus</name>
    <dbReference type="NCBI Taxonomy" id="512399"/>
    <lineage>
        <taxon>Bacteria</taxon>
        <taxon>Bacillati</taxon>
        <taxon>Bacillota</taxon>
        <taxon>Bacilli</taxon>
        <taxon>Bacillales</taxon>
        <taxon>Paenibacillaceae</taxon>
        <taxon>Paenibacillus</taxon>
    </lineage>
</organism>
<evidence type="ECO:0000313" key="4">
    <source>
        <dbReference type="EMBL" id="OCT12259.1"/>
    </source>
</evidence>
<feature type="transmembrane region" description="Helical" evidence="2">
    <location>
        <begin position="273"/>
        <end position="294"/>
    </location>
</feature>
<dbReference type="Gene3D" id="1.20.144.10">
    <property type="entry name" value="Phosphatidic acid phosphatase type 2/haloperoxidase"/>
    <property type="match status" value="1"/>
</dbReference>
<keyword evidence="2" id="KW-0812">Transmembrane</keyword>
<feature type="transmembrane region" description="Helical" evidence="2">
    <location>
        <begin position="12"/>
        <end position="35"/>
    </location>
</feature>
<feature type="transmembrane region" description="Helical" evidence="2">
    <location>
        <begin position="219"/>
        <end position="239"/>
    </location>
</feature>
<dbReference type="RefSeq" id="WP_065856382.1">
    <property type="nucleotide sequence ID" value="NZ_LYPC01000027.1"/>
</dbReference>
<dbReference type="GO" id="GO:0005886">
    <property type="term" value="C:plasma membrane"/>
    <property type="evidence" value="ECO:0007669"/>
    <property type="project" value="TreeGrafter"/>
</dbReference>
<dbReference type="SUPFAM" id="SSF48317">
    <property type="entry name" value="Acid phosphatase/Vanadium-dependent haloperoxidase"/>
    <property type="match status" value="1"/>
</dbReference>
<feature type="domain" description="Phosphatidic acid phosphatase type 2/haloperoxidase" evidence="3">
    <location>
        <begin position="304"/>
        <end position="414"/>
    </location>
</feature>
<feature type="transmembrane region" description="Helical" evidence="2">
    <location>
        <begin position="171"/>
        <end position="189"/>
    </location>
</feature>
<keyword evidence="5" id="KW-1185">Reference proteome</keyword>
<feature type="transmembrane region" description="Helical" evidence="2">
    <location>
        <begin position="373"/>
        <end position="393"/>
    </location>
</feature>
<dbReference type="InterPro" id="IPR032816">
    <property type="entry name" value="VTT_dom"/>
</dbReference>
<dbReference type="InterPro" id="IPR036938">
    <property type="entry name" value="PAP2/HPO_sf"/>
</dbReference>
<dbReference type="Pfam" id="PF09335">
    <property type="entry name" value="VTT_dom"/>
    <property type="match status" value="1"/>
</dbReference>
<sequence>MGFLTTWLEHYGYWVLFGSLFLEMLALPFPGEVLMSYSGLLIFQGKLNWITAIATAWTGVSIGMTLSYWIGLRLGTPFFEKHGTRIHMGPERLQRISFWFQKYGNKLLLVACFIPGVRHFTGYFAGVTRISFRTYASYSYIGAFIWVSVFISLGKVLGPKWEKYHHTMNRYLIYAGIIAVFVVVMVYLYRKNKMKATRLLTSSLQKVMFHFHSMGKVKFVVLAAFTVFAACLSLIIGMIQEILENEFTTFDEVVSFILHEMFDPSWGAWMNRFALLGSYYVFIPFIAVTSIFIIWKGKERLLELMCFAFVIVGGEALDEGLRSLFQRVGPAAVIVDFPYSFPSEQTLLSLTVCGFAAYLLVRHKGNVKVRLAATLFVVLLCLLVGISRVYFYVQNPSDVLAGYLFGGTWLSLNVMLLEILRMLSRNEIQEVVNGD</sequence>
<gene>
    <name evidence="4" type="ORF">A8709_30970</name>
</gene>
<dbReference type="EMBL" id="LYPC01000027">
    <property type="protein sequence ID" value="OCT12259.1"/>
    <property type="molecule type" value="Genomic_DNA"/>
</dbReference>
<protein>
    <submittedName>
        <fullName evidence="4">Alkaline phosphatase</fullName>
    </submittedName>
</protein>
<keyword evidence="2" id="KW-0472">Membrane</keyword>
<dbReference type="STRING" id="512399.A8709_30970"/>
<reference evidence="5" key="1">
    <citation type="submission" date="2016-05" db="EMBL/GenBank/DDBJ databases">
        <title>Paenibacillus oryzae. sp. nov., isolated from the rice root.</title>
        <authorList>
            <person name="Zhang J."/>
            <person name="Zhang X."/>
        </authorList>
    </citation>
    <scope>NUCLEOTIDE SEQUENCE [LARGE SCALE GENOMIC DNA]</scope>
    <source>
        <strain evidence="5">KCTC13222</strain>
    </source>
</reference>
<comment type="similarity">
    <text evidence="1">Belongs to the DedA family.</text>
</comment>
<feature type="transmembrane region" description="Helical" evidence="2">
    <location>
        <begin position="138"/>
        <end position="159"/>
    </location>
</feature>
<dbReference type="Pfam" id="PF01569">
    <property type="entry name" value="PAP2"/>
    <property type="match status" value="1"/>
</dbReference>
<dbReference type="PANTHER" id="PTHR42709">
    <property type="entry name" value="ALKALINE PHOSPHATASE LIKE PROTEIN"/>
    <property type="match status" value="1"/>
</dbReference>
<name>A0A1C0ZVY7_9BACL</name>
<dbReference type="Proteomes" id="UP000093309">
    <property type="component" value="Unassembled WGS sequence"/>
</dbReference>
<evidence type="ECO:0000313" key="5">
    <source>
        <dbReference type="Proteomes" id="UP000093309"/>
    </source>
</evidence>
<dbReference type="PANTHER" id="PTHR42709:SF9">
    <property type="entry name" value="ALKALINE PHOSPHATASE LIKE PROTEIN"/>
    <property type="match status" value="1"/>
</dbReference>